<proteinExistence type="predicted"/>
<dbReference type="EMBL" id="AP026729">
    <property type="protein sequence ID" value="BDQ60563.1"/>
    <property type="molecule type" value="Genomic_DNA"/>
</dbReference>
<gene>
    <name evidence="1" type="ORF">EfsSVR2332_06410</name>
</gene>
<protein>
    <submittedName>
        <fullName evidence="1">Uncharacterized protein</fullName>
    </submittedName>
</protein>
<reference evidence="1" key="1">
    <citation type="submission" date="2022-08" db="EMBL/GenBank/DDBJ databases">
        <title>Molecular epidemiological analysis of five strains of VanD-type vancomycin-resistant Enterococcus faecalis.</title>
        <authorList>
            <person name="Mimura K."/>
            <person name="Hashimoto Y."/>
            <person name="Tomita H."/>
        </authorList>
    </citation>
    <scope>NUCLEOTIDE SEQUENCE</scope>
    <source>
        <strain evidence="1">SVR2332</strain>
    </source>
</reference>
<dbReference type="Proteomes" id="UP001317613">
    <property type="component" value="Chromosome"/>
</dbReference>
<accession>A0AC59HLP2</accession>
<sequence>MLIALPIGFLVIGPIVSMLTDLLSAGFTALMSFSPALYGLILGFFWQVLVIFGLHWSVVPLAIMQVTQEGSSQVLTGSFAASFAQTAVVLAMFFKLKDKKLKALCPPAIISGIFGVTEPAIYGITLPKKWPFIYSMIGGAVGGLYLMINNVTAYTMGGLGIFGVLNFINGDDASGMIQSFIAIAIAAVVGFGLTFFFWKDDTVEEEEVIIDKTTIKKENITSPVKGRVLSLKNAEDPAFANGALGNGVVIEPTEGKVVAPFDGTIVTLFPTKHALGLISDNGTELLIHIGIDTVQLEGEGFEAFVKQGDRVKKGQTLVTFDLEGIKKAGFSTQIPIVVTNTADYLDILEVGSNEVSTSDDLLTALI</sequence>
<evidence type="ECO:0000313" key="2">
    <source>
        <dbReference type="Proteomes" id="UP001317613"/>
    </source>
</evidence>
<evidence type="ECO:0000313" key="1">
    <source>
        <dbReference type="EMBL" id="BDQ60563.1"/>
    </source>
</evidence>
<name>A0AC59HLP2_ENTFL</name>
<organism evidence="1 2">
    <name type="scientific">Enterococcus faecalis</name>
    <name type="common">Streptococcus faecalis</name>
    <dbReference type="NCBI Taxonomy" id="1351"/>
    <lineage>
        <taxon>Bacteria</taxon>
        <taxon>Bacillati</taxon>
        <taxon>Bacillota</taxon>
        <taxon>Bacilli</taxon>
        <taxon>Lactobacillales</taxon>
        <taxon>Enterococcaceae</taxon>
        <taxon>Enterococcus</taxon>
    </lineage>
</organism>